<evidence type="ECO:0000256" key="9">
    <source>
        <dbReference type="PROSITE-ProRule" id="PRU01091"/>
    </source>
</evidence>
<organism evidence="12 13">
    <name type="scientific">Robinsoniella peoriensis</name>
    <dbReference type="NCBI Taxonomy" id="180332"/>
    <lineage>
        <taxon>Bacteria</taxon>
        <taxon>Bacillati</taxon>
        <taxon>Bacillota</taxon>
        <taxon>Clostridia</taxon>
        <taxon>Lachnospirales</taxon>
        <taxon>Lachnospiraceae</taxon>
        <taxon>Robinsoniella</taxon>
    </lineage>
</organism>
<dbReference type="STRING" id="180332.GCA_000797495_01957"/>
<evidence type="ECO:0000256" key="8">
    <source>
        <dbReference type="PROSITE-ProRule" id="PRU00169"/>
    </source>
</evidence>
<feature type="DNA-binding region" description="OmpR/PhoB-type" evidence="9">
    <location>
        <begin position="126"/>
        <end position="225"/>
    </location>
</feature>
<evidence type="ECO:0000256" key="7">
    <source>
        <dbReference type="ARBA" id="ARBA00024867"/>
    </source>
</evidence>
<evidence type="ECO:0000313" key="12">
    <source>
        <dbReference type="EMBL" id="TLC99054.1"/>
    </source>
</evidence>
<dbReference type="EMBL" id="QGQD01000077">
    <property type="protein sequence ID" value="TLC99054.1"/>
    <property type="molecule type" value="Genomic_DNA"/>
</dbReference>
<comment type="caution">
    <text evidence="12">The sequence shown here is derived from an EMBL/GenBank/DDBJ whole genome shotgun (WGS) entry which is preliminary data.</text>
</comment>
<evidence type="ECO:0000259" key="10">
    <source>
        <dbReference type="PROSITE" id="PS50110"/>
    </source>
</evidence>
<feature type="modified residue" description="4-aspartylphosphate" evidence="8">
    <location>
        <position position="52"/>
    </location>
</feature>
<dbReference type="GO" id="GO:0006355">
    <property type="term" value="P:regulation of DNA-templated transcription"/>
    <property type="evidence" value="ECO:0007669"/>
    <property type="project" value="InterPro"/>
</dbReference>
<dbReference type="InterPro" id="IPR036388">
    <property type="entry name" value="WH-like_DNA-bd_sf"/>
</dbReference>
<dbReference type="GO" id="GO:0000156">
    <property type="term" value="F:phosphorelay response regulator activity"/>
    <property type="evidence" value="ECO:0007669"/>
    <property type="project" value="TreeGrafter"/>
</dbReference>
<keyword evidence="3" id="KW-0902">Two-component regulatory system</keyword>
<protein>
    <recommendedName>
        <fullName evidence="1">Stage 0 sporulation protein A homolog</fullName>
    </recommendedName>
</protein>
<evidence type="ECO:0000256" key="5">
    <source>
        <dbReference type="ARBA" id="ARBA00023125"/>
    </source>
</evidence>
<evidence type="ECO:0000256" key="6">
    <source>
        <dbReference type="ARBA" id="ARBA00023163"/>
    </source>
</evidence>
<proteinExistence type="predicted"/>
<keyword evidence="4" id="KW-0805">Transcription regulation</keyword>
<feature type="domain" description="Response regulatory" evidence="10">
    <location>
        <begin position="3"/>
        <end position="116"/>
    </location>
</feature>
<dbReference type="GO" id="GO:0032993">
    <property type="term" value="C:protein-DNA complex"/>
    <property type="evidence" value="ECO:0007669"/>
    <property type="project" value="TreeGrafter"/>
</dbReference>
<evidence type="ECO:0000256" key="2">
    <source>
        <dbReference type="ARBA" id="ARBA00022553"/>
    </source>
</evidence>
<feature type="domain" description="OmpR/PhoB-type" evidence="11">
    <location>
        <begin position="126"/>
        <end position="225"/>
    </location>
</feature>
<dbReference type="CDD" id="cd17574">
    <property type="entry name" value="REC_OmpR"/>
    <property type="match status" value="1"/>
</dbReference>
<dbReference type="SMART" id="SM00862">
    <property type="entry name" value="Trans_reg_C"/>
    <property type="match status" value="1"/>
</dbReference>
<sequence length="225" mass="25941">MYRILIVEDDRALRTVNKIYFEQAGFQVCEAENVEQAYSMMEQSEADCVVLDISLPDGNGFEVCSKMKEKRDIPIIFVSNHLEEENRINGFLAGGDDYLTKPYSLKELELRIYARLKPYGTQEAADRILHFPPIEIYVSTRTVLCGDKKITFTAAEFNIIYFLARHPDKVFSAAEIYDNVWNQPNLGDAHTVQVHLAQARKKMNSLREGHNYIETIWGRGYKFNS</sequence>
<dbReference type="Gene3D" id="1.10.10.10">
    <property type="entry name" value="Winged helix-like DNA-binding domain superfamily/Winged helix DNA-binding domain"/>
    <property type="match status" value="1"/>
</dbReference>
<dbReference type="RefSeq" id="WP_044296510.1">
    <property type="nucleotide sequence ID" value="NZ_CAUSDN010000038.1"/>
</dbReference>
<evidence type="ECO:0000259" key="11">
    <source>
        <dbReference type="PROSITE" id="PS51755"/>
    </source>
</evidence>
<evidence type="ECO:0000256" key="1">
    <source>
        <dbReference type="ARBA" id="ARBA00018672"/>
    </source>
</evidence>
<dbReference type="SUPFAM" id="SSF52172">
    <property type="entry name" value="CheY-like"/>
    <property type="match status" value="1"/>
</dbReference>
<comment type="function">
    <text evidence="7">May play the central regulatory role in sporulation. It may be an element of the effector pathway responsible for the activation of sporulation genes in response to nutritional stress. Spo0A may act in concert with spo0H (a sigma factor) to control the expression of some genes that are critical to the sporulation process.</text>
</comment>
<dbReference type="GO" id="GO:0000976">
    <property type="term" value="F:transcription cis-regulatory region binding"/>
    <property type="evidence" value="ECO:0007669"/>
    <property type="project" value="TreeGrafter"/>
</dbReference>
<dbReference type="PROSITE" id="PS51755">
    <property type="entry name" value="OMPR_PHOB"/>
    <property type="match status" value="1"/>
</dbReference>
<dbReference type="SMART" id="SM00448">
    <property type="entry name" value="REC"/>
    <property type="match status" value="1"/>
</dbReference>
<dbReference type="InterPro" id="IPR001789">
    <property type="entry name" value="Sig_transdc_resp-reg_receiver"/>
</dbReference>
<dbReference type="Proteomes" id="UP000306509">
    <property type="component" value="Unassembled WGS sequence"/>
</dbReference>
<keyword evidence="2 8" id="KW-0597">Phosphoprotein</keyword>
<evidence type="ECO:0000313" key="13">
    <source>
        <dbReference type="Proteomes" id="UP000306509"/>
    </source>
</evidence>
<evidence type="ECO:0000256" key="4">
    <source>
        <dbReference type="ARBA" id="ARBA00023015"/>
    </source>
</evidence>
<name>A0A4U8Q2S8_9FIRM</name>
<keyword evidence="5 9" id="KW-0238">DNA-binding</keyword>
<dbReference type="FunFam" id="1.10.10.10:FF:000018">
    <property type="entry name" value="DNA-binding response regulator ResD"/>
    <property type="match status" value="1"/>
</dbReference>
<accession>A0A4U8Q2S8</accession>
<dbReference type="AlphaFoldDB" id="A0A4U8Q2S8"/>
<keyword evidence="13" id="KW-1185">Reference proteome</keyword>
<keyword evidence="6" id="KW-0804">Transcription</keyword>
<dbReference type="Pfam" id="PF00486">
    <property type="entry name" value="Trans_reg_C"/>
    <property type="match status" value="1"/>
</dbReference>
<dbReference type="Pfam" id="PF00072">
    <property type="entry name" value="Response_reg"/>
    <property type="match status" value="1"/>
</dbReference>
<dbReference type="Gene3D" id="3.40.50.2300">
    <property type="match status" value="1"/>
</dbReference>
<dbReference type="Gene3D" id="6.10.250.690">
    <property type="match status" value="1"/>
</dbReference>
<dbReference type="PROSITE" id="PS50110">
    <property type="entry name" value="RESPONSE_REGULATORY"/>
    <property type="match status" value="1"/>
</dbReference>
<evidence type="ECO:0000256" key="3">
    <source>
        <dbReference type="ARBA" id="ARBA00023012"/>
    </source>
</evidence>
<reference evidence="12 13" key="1">
    <citation type="journal article" date="2019" name="Anaerobe">
        <title>Detection of Robinsoniella peoriensis in multiple bone samples of a trauma patient.</title>
        <authorList>
            <person name="Schrottner P."/>
            <person name="Hartwich K."/>
            <person name="Bunk B."/>
            <person name="Schober I."/>
            <person name="Helbig S."/>
            <person name="Rudolph W.W."/>
            <person name="Gunzer F."/>
        </authorList>
    </citation>
    <scope>NUCLEOTIDE SEQUENCE [LARGE SCALE GENOMIC DNA]</scope>
    <source>
        <strain evidence="12 13">DSM 106044</strain>
    </source>
</reference>
<gene>
    <name evidence="12" type="primary">srrA_5</name>
    <name evidence="12" type="ORF">DSM106044_04033</name>
</gene>
<dbReference type="GO" id="GO:0005829">
    <property type="term" value="C:cytosol"/>
    <property type="evidence" value="ECO:0007669"/>
    <property type="project" value="TreeGrafter"/>
</dbReference>
<dbReference type="PANTHER" id="PTHR48111">
    <property type="entry name" value="REGULATOR OF RPOS"/>
    <property type="match status" value="1"/>
</dbReference>
<dbReference type="CDD" id="cd00383">
    <property type="entry name" value="trans_reg_C"/>
    <property type="match status" value="1"/>
</dbReference>
<dbReference type="InterPro" id="IPR001867">
    <property type="entry name" value="OmpR/PhoB-type_DNA-bd"/>
</dbReference>
<dbReference type="InterPro" id="IPR039420">
    <property type="entry name" value="WalR-like"/>
</dbReference>
<dbReference type="PANTHER" id="PTHR48111:SF21">
    <property type="entry name" value="DNA-BINDING DUAL MASTER TRANSCRIPTIONAL REGULATOR RPAA"/>
    <property type="match status" value="1"/>
</dbReference>
<dbReference type="InterPro" id="IPR011006">
    <property type="entry name" value="CheY-like_superfamily"/>
</dbReference>